<feature type="compositionally biased region" description="Polar residues" evidence="1">
    <location>
        <begin position="760"/>
        <end position="773"/>
    </location>
</feature>
<protein>
    <submittedName>
        <fullName evidence="2">Uncharacterized protein</fullName>
    </submittedName>
</protein>
<keyword evidence="3" id="KW-1185">Reference proteome</keyword>
<evidence type="ECO:0000313" key="2">
    <source>
        <dbReference type="EMBL" id="GAV78801.1"/>
    </source>
</evidence>
<dbReference type="OrthoDB" id="676522at2759"/>
<organism evidence="2 3">
    <name type="scientific">Cephalotus follicularis</name>
    <name type="common">Albany pitcher plant</name>
    <dbReference type="NCBI Taxonomy" id="3775"/>
    <lineage>
        <taxon>Eukaryota</taxon>
        <taxon>Viridiplantae</taxon>
        <taxon>Streptophyta</taxon>
        <taxon>Embryophyta</taxon>
        <taxon>Tracheophyta</taxon>
        <taxon>Spermatophyta</taxon>
        <taxon>Magnoliopsida</taxon>
        <taxon>eudicotyledons</taxon>
        <taxon>Gunneridae</taxon>
        <taxon>Pentapetalae</taxon>
        <taxon>rosids</taxon>
        <taxon>fabids</taxon>
        <taxon>Oxalidales</taxon>
        <taxon>Cephalotaceae</taxon>
        <taxon>Cephalotus</taxon>
    </lineage>
</organism>
<comment type="caution">
    <text evidence="2">The sequence shown here is derived from an EMBL/GenBank/DDBJ whole genome shotgun (WGS) entry which is preliminary data.</text>
</comment>
<feature type="compositionally biased region" description="Basic and acidic residues" evidence="1">
    <location>
        <begin position="76"/>
        <end position="88"/>
    </location>
</feature>
<dbReference type="Proteomes" id="UP000187406">
    <property type="component" value="Unassembled WGS sequence"/>
</dbReference>
<name>A0A1Q3CFG2_CEPFO</name>
<feature type="compositionally biased region" description="Low complexity" evidence="1">
    <location>
        <begin position="1"/>
        <end position="22"/>
    </location>
</feature>
<feature type="compositionally biased region" description="Polar residues" evidence="1">
    <location>
        <begin position="47"/>
        <end position="59"/>
    </location>
</feature>
<feature type="region of interest" description="Disordered" evidence="1">
    <location>
        <begin position="741"/>
        <end position="773"/>
    </location>
</feature>
<gene>
    <name evidence="2" type="ORF">CFOL_v3_22266</name>
</gene>
<reference evidence="3" key="1">
    <citation type="submission" date="2016-04" db="EMBL/GenBank/DDBJ databases">
        <title>Cephalotus genome sequencing.</title>
        <authorList>
            <person name="Fukushima K."/>
            <person name="Hasebe M."/>
            <person name="Fang X."/>
        </authorList>
    </citation>
    <scope>NUCLEOTIDE SEQUENCE [LARGE SCALE GENOMIC DNA]</scope>
    <source>
        <strain evidence="3">cv. St1</strain>
    </source>
</reference>
<proteinExistence type="predicted"/>
<sequence>MANKASSCSPSRPNSANNARSSEISNPMRRSFSGIPFTKPSIVANPTGFSPITPANSPSDYLRRNSIGRENVSSLHDYEDKENGKDPNSKTARVKSPVALKGTKNFMSPTISAASKINASPRKKVLVERNESIRSTVSFSNTKGPISSLNLKEQNDSEAEMGKASHNSVITDLCHEEALKSDADSDSKVHLVDSKSETDLLSQTVTVDEDNVGSDGSFKISPRAPLTFSSPVVAPLDADPSMPPYDPKTNYLSPRPQFLHYRPNPRIEHYLSKEREVMSLEERIVLEGSSDSEVIEEVVSDEDSQKESENDSVDKIVKEELEEEELYLSEPNPISTTHVTEDTVVAKQVSKPHSFTRFKFMALLLALAIACVSISVIEPPLINSSGLKDISFELYAPPEMIEFAEGIMDGVAQNFQLWSANFFSDICKLISDIRGLHQLGPLHYGNLTDLLETGFVDGYLVFDQIDLVTVDKYEQSVFGLPTRKREVEYKAVNEKGHLQIEDDEGIEDEAVEEGDDNDTEFEEQLHQEIEEHDTTEEVSEKHSEPEGYVMPEETQYKVEFAAQLDDPLQSNTIDSTDQSVVVLQAPEAQSEVSKPGEPHGETDINASCDIEFAAAEYQPIPELDDSNGNPQTFTLDGLKEKISSWNMLGAALVALSLLAVISFTYAKGGKSSTPVAAIPVEQQPLMKKKLDLTPMPSSGRHTIQERLTFQNWQPEFDVVGDLCPSEMSSFLKSSTYNSKKELKESSEAQSQGRNQRRESMASSDYSFGSPSYGSFTTYEKIYTKQGNGDEEVITPVRRSSRLRSQVTSS</sequence>
<dbReference type="STRING" id="3775.A0A1Q3CFG2"/>
<feature type="region of interest" description="Disordered" evidence="1">
    <location>
        <begin position="1"/>
        <end position="101"/>
    </location>
</feature>
<dbReference type="PANTHER" id="PTHR34775:SF4">
    <property type="entry name" value="TRANSMEMBRANE PROTEIN"/>
    <property type="match status" value="1"/>
</dbReference>
<dbReference type="EMBL" id="BDDD01001867">
    <property type="protein sequence ID" value="GAV78801.1"/>
    <property type="molecule type" value="Genomic_DNA"/>
</dbReference>
<dbReference type="PANTHER" id="PTHR34775">
    <property type="entry name" value="TRANSMEMBRANE PROTEIN"/>
    <property type="match status" value="1"/>
</dbReference>
<evidence type="ECO:0000256" key="1">
    <source>
        <dbReference type="SAM" id="MobiDB-lite"/>
    </source>
</evidence>
<dbReference type="InParanoid" id="A0A1Q3CFG2"/>
<accession>A0A1Q3CFG2</accession>
<feature type="region of interest" description="Disordered" evidence="1">
    <location>
        <begin position="786"/>
        <end position="809"/>
    </location>
</feature>
<evidence type="ECO:0000313" key="3">
    <source>
        <dbReference type="Proteomes" id="UP000187406"/>
    </source>
</evidence>
<dbReference type="AlphaFoldDB" id="A0A1Q3CFG2"/>
<dbReference type="FunCoup" id="A0A1Q3CFG2">
    <property type="interactions" value="550"/>
</dbReference>